<organism evidence="1 2">
    <name type="scientific">Spirosoma linguale (strain ATCC 33905 / DSM 74 / LMG 10896 / Claus 1)</name>
    <dbReference type="NCBI Taxonomy" id="504472"/>
    <lineage>
        <taxon>Bacteria</taxon>
        <taxon>Pseudomonadati</taxon>
        <taxon>Bacteroidota</taxon>
        <taxon>Cytophagia</taxon>
        <taxon>Cytophagales</taxon>
        <taxon>Cytophagaceae</taxon>
        <taxon>Spirosoma</taxon>
    </lineage>
</organism>
<evidence type="ECO:0000313" key="1">
    <source>
        <dbReference type="EMBL" id="ADB42959.1"/>
    </source>
</evidence>
<sequence length="106" mass="12240">MTEFQWDEGSIKHIIQDYPDRDNSISEVESVFADPYALIKFSRLGPDGEERFQAIGLSNRFRVCSVVYVIRNGQIRPISCWPSKAKIRNEYAQNVKQKQQASGDRD</sequence>
<dbReference type="HOGENOM" id="CLU_149290_1_1_10"/>
<dbReference type="Proteomes" id="UP000002028">
    <property type="component" value="Plasmid pSLIN04"/>
</dbReference>
<evidence type="ECO:0000313" key="2">
    <source>
        <dbReference type="Proteomes" id="UP000002028"/>
    </source>
</evidence>
<protein>
    <recommendedName>
        <fullName evidence="3">BrnT family toxin</fullName>
    </recommendedName>
</protein>
<dbReference type="EMBL" id="CP001773">
    <property type="protein sequence ID" value="ADB42959.1"/>
    <property type="molecule type" value="Genomic_DNA"/>
</dbReference>
<name>D2QVX7_SPILD</name>
<gene>
    <name evidence="1" type="ordered locus">Slin_7016</name>
</gene>
<evidence type="ECO:0008006" key="3">
    <source>
        <dbReference type="Google" id="ProtNLM"/>
    </source>
</evidence>
<dbReference type="KEGG" id="sli:Slin_7016"/>
<dbReference type="InterPro" id="IPR007460">
    <property type="entry name" value="BrnT_toxin"/>
</dbReference>
<dbReference type="Gene3D" id="3.10.450.530">
    <property type="entry name" value="Ribonuclease toxin, BrnT, of type II toxin-antitoxin system"/>
    <property type="match status" value="1"/>
</dbReference>
<keyword evidence="2" id="KW-1185">Reference proteome</keyword>
<accession>D2QVX7</accession>
<dbReference type="RefSeq" id="WP_012931436.1">
    <property type="nucleotide sequence ID" value="NC_013734.1"/>
</dbReference>
<geneLocation type="plasmid" evidence="1 2">
    <name>pSLIN04</name>
</geneLocation>
<dbReference type="InterPro" id="IPR038573">
    <property type="entry name" value="BrnT_sf"/>
</dbReference>
<reference evidence="1 2" key="1">
    <citation type="journal article" date="2010" name="Stand. Genomic Sci.">
        <title>Complete genome sequence of Spirosoma linguale type strain (1).</title>
        <authorList>
            <person name="Lail K."/>
            <person name="Sikorski J."/>
            <person name="Saunders E."/>
            <person name="Lapidus A."/>
            <person name="Glavina Del Rio T."/>
            <person name="Copeland A."/>
            <person name="Tice H."/>
            <person name="Cheng J.-F."/>
            <person name="Lucas S."/>
            <person name="Nolan M."/>
            <person name="Bruce D."/>
            <person name="Goodwin L."/>
            <person name="Pitluck S."/>
            <person name="Ivanova N."/>
            <person name="Mavromatis K."/>
            <person name="Ovchinnikova G."/>
            <person name="Pati A."/>
            <person name="Chen A."/>
            <person name="Palaniappan K."/>
            <person name="Land M."/>
            <person name="Hauser L."/>
            <person name="Chang Y.-J."/>
            <person name="Jeffries C.D."/>
            <person name="Chain P."/>
            <person name="Brettin T."/>
            <person name="Detter J.C."/>
            <person name="Schuetze A."/>
            <person name="Rohde M."/>
            <person name="Tindall B.J."/>
            <person name="Goeker M."/>
            <person name="Bristow J."/>
            <person name="Eisen J.A."/>
            <person name="Markowitz V."/>
            <person name="Hugenholtz P."/>
            <person name="Kyrpides N.C."/>
            <person name="Klenk H.-P."/>
            <person name="Chen F."/>
        </authorList>
    </citation>
    <scope>NUCLEOTIDE SEQUENCE [LARGE SCALE GENOMIC DNA]</scope>
    <source>
        <strain evidence="2">ATCC 33905 / DSM 74 / LMG 10896 / Claus 1</strain>
    </source>
</reference>
<dbReference type="Pfam" id="PF04365">
    <property type="entry name" value="BrnT_toxin"/>
    <property type="match status" value="1"/>
</dbReference>
<keyword evidence="1" id="KW-0614">Plasmid</keyword>
<proteinExistence type="predicted"/>
<dbReference type="AlphaFoldDB" id="D2QVX7"/>